<accession>A0A090VC11</accession>
<reference evidence="2 3" key="1">
    <citation type="journal article" date="2014" name="Genome Announc.">
        <title>Draft Genome Sequences of Marine Flavobacterium Algibacter lectus Strains SS8 and NR4.</title>
        <authorList>
            <person name="Takatani N."/>
            <person name="Nakanishi M."/>
            <person name="Meirelles P."/>
            <person name="Mino S."/>
            <person name="Suda W."/>
            <person name="Oshima K."/>
            <person name="Hattori M."/>
            <person name="Ohkuma M."/>
            <person name="Hosokawa M."/>
            <person name="Miyashita K."/>
            <person name="Thompson F.L."/>
            <person name="Niwa A."/>
            <person name="Sawabe T."/>
            <person name="Sawabe T."/>
        </authorList>
    </citation>
    <scope>NUCLEOTIDE SEQUENCE [LARGE SCALE GENOMIC DNA]</scope>
    <source>
        <strain evidence="2 3">JCM 19300</strain>
    </source>
</reference>
<comment type="caution">
    <text evidence="2">The sequence shown here is derived from an EMBL/GenBank/DDBJ whole genome shotgun (WGS) entry which is preliminary data.</text>
</comment>
<gene>
    <name evidence="2" type="ORF">JCM19300_1441</name>
</gene>
<dbReference type="AlphaFoldDB" id="A0A090VC11"/>
<feature type="signal peptide" evidence="1">
    <location>
        <begin position="1"/>
        <end position="30"/>
    </location>
</feature>
<sequence>MIMKNNLSNLLKSLTLFCAVVLLFNYESNAQENGIYELNASSQFSRATASKSKTSDTRTEFYNLSQKLHPTAYLANNKLKNTYGDGDVVKLTLDDVASLNLIKQDKGNFDNVELITITLKSIADLSTPITLSNDSGLSKLKYLYIRCYFDCNNEQIKSFVKNISNSNVRVFYTSVRPS</sequence>
<protein>
    <submittedName>
        <fullName evidence="2">Uncharacterized protein</fullName>
    </submittedName>
</protein>
<keyword evidence="1" id="KW-0732">Signal</keyword>
<evidence type="ECO:0000313" key="3">
    <source>
        <dbReference type="Proteomes" id="UP000029644"/>
    </source>
</evidence>
<evidence type="ECO:0000313" key="2">
    <source>
        <dbReference type="EMBL" id="GAL61618.1"/>
    </source>
</evidence>
<evidence type="ECO:0000256" key="1">
    <source>
        <dbReference type="SAM" id="SignalP"/>
    </source>
</evidence>
<proteinExistence type="predicted"/>
<name>A0A090VC11_9FLAO</name>
<dbReference type="Proteomes" id="UP000029644">
    <property type="component" value="Unassembled WGS sequence"/>
</dbReference>
<feature type="chain" id="PRO_5001865392" evidence="1">
    <location>
        <begin position="31"/>
        <end position="178"/>
    </location>
</feature>
<dbReference type="EMBL" id="BBNQ01000003">
    <property type="protein sequence ID" value="GAL61618.1"/>
    <property type="molecule type" value="Genomic_DNA"/>
</dbReference>
<organism evidence="2 3">
    <name type="scientific">Algibacter lectus</name>
    <dbReference type="NCBI Taxonomy" id="221126"/>
    <lineage>
        <taxon>Bacteria</taxon>
        <taxon>Pseudomonadati</taxon>
        <taxon>Bacteroidota</taxon>
        <taxon>Flavobacteriia</taxon>
        <taxon>Flavobacteriales</taxon>
        <taxon>Flavobacteriaceae</taxon>
        <taxon>Algibacter</taxon>
    </lineage>
</organism>